<dbReference type="RefSeq" id="WP_015359024.1">
    <property type="nucleotide sequence ID" value="NZ_CP014672.1"/>
</dbReference>
<feature type="transmembrane region" description="Helical" evidence="1">
    <location>
        <begin position="12"/>
        <end position="33"/>
    </location>
</feature>
<evidence type="ECO:0000313" key="3">
    <source>
        <dbReference type="Proteomes" id="UP000092971"/>
    </source>
</evidence>
<dbReference type="InterPro" id="IPR002829">
    <property type="entry name" value="DUF116"/>
</dbReference>
<dbReference type="PANTHER" id="PTHR43801">
    <property type="entry name" value="NUCLEOTIDE-BINDING PROTEIN-RELATED"/>
    <property type="match status" value="1"/>
</dbReference>
<keyword evidence="1" id="KW-1133">Transmembrane helix</keyword>
<protein>
    <recommendedName>
        <fullName evidence="4">DUF116 domain-containing protein</fullName>
    </recommendedName>
</protein>
<sequence length="256" mass="29219">MNRNSHFRNLSLGVILVFFVLSASILTSAVFLGAEFFKIIFVCTAFLLFIVLALLLAGFFTVNTSLVNDRKSDKKNNGAFTRFFMNVALRVYMPFLLFVSDVFSYRKDEIRKVFIKANNKYVLSLDKKVLPEKLLVILPHCLQWSECAHRIREGLNECRQCCRCTLGKIKDLVRKFRVNIAIATGGTSARKAIKDLKPDLVVAVACERDLASGIIDVKKIPVYGIINKRPHGPCRDTWVNTEELEWALKHFLQKQE</sequence>
<gene>
    <name evidence="2" type="ORF">CSTERTH_06390</name>
</gene>
<dbReference type="OrthoDB" id="9787348at2"/>
<proteinExistence type="predicted"/>
<reference evidence="2 3" key="1">
    <citation type="submission" date="2016-02" db="EMBL/GenBank/DDBJ databases">
        <title>Comparison of Clostridium stercorarium subspecies using comparative genomics and transcriptomics.</title>
        <authorList>
            <person name="Schellenberg J."/>
            <person name="Thallinger G."/>
            <person name="Levin D.B."/>
            <person name="Zhang X."/>
            <person name="Alvare G."/>
            <person name="Fristensky B."/>
            <person name="Sparling R."/>
        </authorList>
    </citation>
    <scope>NUCLEOTIDE SEQUENCE [LARGE SCALE GENOMIC DNA]</scope>
    <source>
        <strain evidence="2 3">DSM 2910</strain>
    </source>
</reference>
<feature type="transmembrane region" description="Helical" evidence="1">
    <location>
        <begin position="83"/>
        <end position="105"/>
    </location>
</feature>
<accession>A0A1B1YD41</accession>
<dbReference type="Proteomes" id="UP000092971">
    <property type="component" value="Chromosome"/>
</dbReference>
<dbReference type="PANTHER" id="PTHR43801:SF1">
    <property type="entry name" value="POLYPRENYL SYNTHETASE"/>
    <property type="match status" value="1"/>
</dbReference>
<keyword evidence="1" id="KW-0812">Transmembrane</keyword>
<dbReference type="PIRSF" id="PIRSF006594">
    <property type="entry name" value="UCP006594"/>
    <property type="match status" value="1"/>
</dbReference>
<name>A0A1B1YD41_THEST</name>
<dbReference type="EMBL" id="CP014672">
    <property type="protein sequence ID" value="ANW98682.1"/>
    <property type="molecule type" value="Genomic_DNA"/>
</dbReference>
<evidence type="ECO:0000313" key="2">
    <source>
        <dbReference type="EMBL" id="ANW98682.1"/>
    </source>
</evidence>
<organism evidence="2 3">
    <name type="scientific">Thermoclostridium stercorarium subsp. thermolacticum DSM 2910</name>
    <dbReference type="NCBI Taxonomy" id="1121336"/>
    <lineage>
        <taxon>Bacteria</taxon>
        <taxon>Bacillati</taxon>
        <taxon>Bacillota</taxon>
        <taxon>Clostridia</taxon>
        <taxon>Eubacteriales</taxon>
        <taxon>Oscillospiraceae</taxon>
        <taxon>Thermoclostridium</taxon>
    </lineage>
</organism>
<dbReference type="AlphaFoldDB" id="A0A1B1YD41"/>
<keyword evidence="1" id="KW-0472">Membrane</keyword>
<evidence type="ECO:0008006" key="4">
    <source>
        <dbReference type="Google" id="ProtNLM"/>
    </source>
</evidence>
<feature type="transmembrane region" description="Helical" evidence="1">
    <location>
        <begin position="39"/>
        <end position="62"/>
    </location>
</feature>
<evidence type="ECO:0000256" key="1">
    <source>
        <dbReference type="SAM" id="Phobius"/>
    </source>
</evidence>
<dbReference type="Pfam" id="PF01976">
    <property type="entry name" value="DUF116"/>
    <property type="match status" value="1"/>
</dbReference>